<gene>
    <name evidence="2" type="ORF">ALO91_04105</name>
</gene>
<comment type="caution">
    <text evidence="2">The sequence shown here is derived from an EMBL/GenBank/DDBJ whole genome shotgun (WGS) entry which is preliminary data.</text>
</comment>
<dbReference type="AlphaFoldDB" id="A0A0P9HY38"/>
<organism evidence="2 3">
    <name type="scientific">Pseudomonas syringae pv. aceris</name>
    <dbReference type="NCBI Taxonomy" id="199198"/>
    <lineage>
        <taxon>Bacteria</taxon>
        <taxon>Pseudomonadati</taxon>
        <taxon>Pseudomonadota</taxon>
        <taxon>Gammaproteobacteria</taxon>
        <taxon>Pseudomonadales</taxon>
        <taxon>Pseudomonadaceae</taxon>
        <taxon>Pseudomonas</taxon>
        <taxon>Pseudomonas syringae</taxon>
    </lineage>
</organism>
<keyword evidence="1" id="KW-0812">Transmembrane</keyword>
<feature type="transmembrane region" description="Helical" evidence="1">
    <location>
        <begin position="20"/>
        <end position="41"/>
    </location>
</feature>
<reference evidence="2 3" key="1">
    <citation type="submission" date="2015-09" db="EMBL/GenBank/DDBJ databases">
        <title>Genome announcement of multiple Pseudomonas syringae strains.</title>
        <authorList>
            <person name="Thakur S."/>
            <person name="Wang P.W."/>
            <person name="Gong Y."/>
            <person name="Weir B.S."/>
            <person name="Guttman D.S."/>
        </authorList>
    </citation>
    <scope>NUCLEOTIDE SEQUENCE [LARGE SCALE GENOMIC DNA]</scope>
    <source>
        <strain evidence="2 3">ICMP2802</strain>
    </source>
</reference>
<protein>
    <submittedName>
        <fullName evidence="2">Uncharacterized protein</fullName>
    </submittedName>
</protein>
<sequence length="95" mass="10868">DLLLLLTLDLAQLVLLLLDLPLLVVLLLSTLLLLLTLLRVFTRAAVKRIARWFITFVGQRLSTDAQTQQTYTRKLPDARFHAFLTRARVDVIKTV</sequence>
<dbReference type="Proteomes" id="UP000050297">
    <property type="component" value="Unassembled WGS sequence"/>
</dbReference>
<keyword evidence="1" id="KW-0472">Membrane</keyword>
<feature type="non-terminal residue" evidence="2">
    <location>
        <position position="1"/>
    </location>
</feature>
<evidence type="ECO:0000313" key="3">
    <source>
        <dbReference type="Proteomes" id="UP000050297"/>
    </source>
</evidence>
<proteinExistence type="predicted"/>
<keyword evidence="1" id="KW-1133">Transmembrane helix</keyword>
<evidence type="ECO:0000256" key="1">
    <source>
        <dbReference type="SAM" id="Phobius"/>
    </source>
</evidence>
<dbReference type="EMBL" id="LJPM01000245">
    <property type="protein sequence ID" value="KPW20720.1"/>
    <property type="molecule type" value="Genomic_DNA"/>
</dbReference>
<accession>A0A0P9HY38</accession>
<evidence type="ECO:0000313" key="2">
    <source>
        <dbReference type="EMBL" id="KPW20720.1"/>
    </source>
</evidence>
<name>A0A0P9HY38_PSESX</name>